<dbReference type="RefSeq" id="WP_100481963.1">
    <property type="nucleotide sequence ID" value="NZ_JAMLCI010000005.1"/>
</dbReference>
<dbReference type="AlphaFoldDB" id="A0ABD7HI72"/>
<dbReference type="EMBL" id="QXBN01000026">
    <property type="protein sequence ID" value="RIT32106.1"/>
    <property type="molecule type" value="Genomic_DNA"/>
</dbReference>
<organism evidence="1 2">
    <name type="scientific">Mycobacteroides abscessus</name>
    <dbReference type="NCBI Taxonomy" id="36809"/>
    <lineage>
        <taxon>Bacteria</taxon>
        <taxon>Bacillati</taxon>
        <taxon>Actinomycetota</taxon>
        <taxon>Actinomycetes</taxon>
        <taxon>Mycobacteriales</taxon>
        <taxon>Mycobacteriaceae</taxon>
        <taxon>Mycobacteroides</taxon>
    </lineage>
</organism>
<gene>
    <name evidence="1" type="ORF">D2E76_23985</name>
</gene>
<name>A0ABD7HI72_9MYCO</name>
<accession>A0ABD7HI72</accession>
<reference evidence="1 2" key="1">
    <citation type="submission" date="2018-08" db="EMBL/GenBank/DDBJ databases">
        <title>Linezolid Resistance in Mycobacterium abscessus: MIC Distribution and Comprehensive Investigation of Resistance Mechanisms.</title>
        <authorList>
            <person name="Ye M."/>
            <person name="Xu L."/>
            <person name="Zou Y."/>
            <person name="Li B."/>
            <person name="Guo Q."/>
            <person name="Zhang Y."/>
            <person name="Zhan M."/>
            <person name="Xu B."/>
            <person name="Yu F."/>
            <person name="Zhang Z."/>
            <person name="Chu H."/>
        </authorList>
    </citation>
    <scope>NUCLEOTIDE SEQUENCE [LARGE SCALE GENOMIC DNA]</scope>
    <source>
        <strain evidence="1 2">G143</strain>
    </source>
</reference>
<evidence type="ECO:0000313" key="2">
    <source>
        <dbReference type="Proteomes" id="UP000284557"/>
    </source>
</evidence>
<protein>
    <submittedName>
        <fullName evidence="1">Uncharacterized protein</fullName>
    </submittedName>
</protein>
<proteinExistence type="predicted"/>
<dbReference type="Proteomes" id="UP000284557">
    <property type="component" value="Unassembled WGS sequence"/>
</dbReference>
<evidence type="ECO:0000313" key="1">
    <source>
        <dbReference type="EMBL" id="RIT32106.1"/>
    </source>
</evidence>
<comment type="caution">
    <text evidence="1">The sequence shown here is derived from an EMBL/GenBank/DDBJ whole genome shotgun (WGS) entry which is preliminary data.</text>
</comment>
<sequence length="88" mass="9559">MVAEVADELQDITAQIEPASPTYCSGRAWSPDGLRGYVTRWTAVLDERDALKRALTETLWELPAGATPDYAAAVILDHFDVKPKGGKA</sequence>